<reference evidence="10" key="2">
    <citation type="submission" date="2020-11" db="EMBL/GenBank/DDBJ databases">
        <authorList>
            <person name="Cecchin M."/>
            <person name="Marcolungo L."/>
            <person name="Rossato M."/>
            <person name="Girolomoni L."/>
            <person name="Cosentino E."/>
            <person name="Cuine S."/>
            <person name="Li-Beisson Y."/>
            <person name="Delledonne M."/>
            <person name="Ballottari M."/>
        </authorList>
    </citation>
    <scope>NUCLEOTIDE SEQUENCE</scope>
    <source>
        <strain evidence="10">211/11P</strain>
        <tissue evidence="10">Whole cell</tissue>
    </source>
</reference>
<evidence type="ECO:0000256" key="3">
    <source>
        <dbReference type="ARBA" id="ARBA00012054"/>
    </source>
</evidence>
<sequence>MGVSGCGKSTVASLLAERLGCPFYEGDSFHPVSNVTKMQAGVPLSDEDRWPWLNQLAAIIQRHLAARQPAVLSCSALKPAYRALLRTGRREVDGSCGGSSAGTADGQHSGDVAFVLLDPPRALLEERLQKRTAHFMAASLLDSQLAALQFEDCELAARFGSGSSGGSGTFPDAEQVVEAIVGGLSGMT</sequence>
<dbReference type="PANTHER" id="PTHR43442:SF3">
    <property type="entry name" value="GLUCONOKINASE-RELATED"/>
    <property type="match status" value="1"/>
</dbReference>
<keyword evidence="6" id="KW-0418">Kinase</keyword>
<dbReference type="GO" id="GO:0046316">
    <property type="term" value="F:gluconokinase activity"/>
    <property type="evidence" value="ECO:0007669"/>
    <property type="project" value="UniProtKB-EC"/>
</dbReference>
<evidence type="ECO:0000256" key="5">
    <source>
        <dbReference type="ARBA" id="ARBA00022741"/>
    </source>
</evidence>
<evidence type="ECO:0000313" key="10">
    <source>
        <dbReference type="EMBL" id="KAI3423974.1"/>
    </source>
</evidence>
<dbReference type="PANTHER" id="PTHR43442">
    <property type="entry name" value="GLUCONOKINASE-RELATED"/>
    <property type="match status" value="1"/>
</dbReference>
<evidence type="ECO:0000256" key="9">
    <source>
        <dbReference type="ARBA" id="ARBA00048090"/>
    </source>
</evidence>
<dbReference type="GO" id="GO:0005737">
    <property type="term" value="C:cytoplasm"/>
    <property type="evidence" value="ECO:0007669"/>
    <property type="project" value="TreeGrafter"/>
</dbReference>
<dbReference type="Gene3D" id="3.40.50.300">
    <property type="entry name" value="P-loop containing nucleotide triphosphate hydrolases"/>
    <property type="match status" value="1"/>
</dbReference>
<proteinExistence type="inferred from homology"/>
<comment type="similarity">
    <text evidence="2">Belongs to the gluconokinase GntK/GntV family.</text>
</comment>
<dbReference type="OrthoDB" id="275177at2759"/>
<evidence type="ECO:0000256" key="4">
    <source>
        <dbReference type="ARBA" id="ARBA00022679"/>
    </source>
</evidence>
<dbReference type="SUPFAM" id="SSF52540">
    <property type="entry name" value="P-loop containing nucleoside triphosphate hydrolases"/>
    <property type="match status" value="1"/>
</dbReference>
<dbReference type="Pfam" id="PF13671">
    <property type="entry name" value="AAA_33"/>
    <property type="match status" value="1"/>
</dbReference>
<keyword evidence="5" id="KW-0547">Nucleotide-binding</keyword>
<dbReference type="InterPro" id="IPR027417">
    <property type="entry name" value="P-loop_NTPase"/>
</dbReference>
<reference evidence="10" key="1">
    <citation type="journal article" date="2019" name="Plant J.">
        <title>Chlorella vulgaris genome assembly and annotation reveals the molecular basis for metabolic acclimation to high light conditions.</title>
        <authorList>
            <person name="Cecchin M."/>
            <person name="Marcolungo L."/>
            <person name="Rossato M."/>
            <person name="Girolomoni L."/>
            <person name="Cosentino E."/>
            <person name="Cuine S."/>
            <person name="Li-Beisson Y."/>
            <person name="Delledonne M."/>
            <person name="Ballottari M."/>
        </authorList>
    </citation>
    <scope>NUCLEOTIDE SEQUENCE</scope>
    <source>
        <strain evidence="10">211/11P</strain>
    </source>
</reference>
<keyword evidence="11" id="KW-1185">Reference proteome</keyword>
<comment type="pathway">
    <text evidence="1">Carbohydrate acid metabolism; D-gluconate degradation.</text>
</comment>
<evidence type="ECO:0000256" key="1">
    <source>
        <dbReference type="ARBA" id="ARBA00004875"/>
    </source>
</evidence>
<keyword evidence="7" id="KW-0067">ATP-binding</keyword>
<dbReference type="EMBL" id="SIDB01000014">
    <property type="protein sequence ID" value="KAI3423974.1"/>
    <property type="molecule type" value="Genomic_DNA"/>
</dbReference>
<evidence type="ECO:0000256" key="6">
    <source>
        <dbReference type="ARBA" id="ARBA00022777"/>
    </source>
</evidence>
<evidence type="ECO:0000256" key="7">
    <source>
        <dbReference type="ARBA" id="ARBA00022840"/>
    </source>
</evidence>
<protein>
    <recommendedName>
        <fullName evidence="3">gluconokinase</fullName>
        <ecNumber evidence="3">2.7.1.12</ecNumber>
    </recommendedName>
    <alternativeName>
        <fullName evidence="8">Gluconate kinase</fullName>
    </alternativeName>
</protein>
<gene>
    <name evidence="10" type="ORF">D9Q98_009808</name>
</gene>
<dbReference type="AlphaFoldDB" id="A0A9D4TF35"/>
<evidence type="ECO:0000256" key="8">
    <source>
        <dbReference type="ARBA" id="ARBA00029835"/>
    </source>
</evidence>
<dbReference type="GO" id="GO:0005975">
    <property type="term" value="P:carbohydrate metabolic process"/>
    <property type="evidence" value="ECO:0007669"/>
    <property type="project" value="InterPro"/>
</dbReference>
<evidence type="ECO:0000313" key="11">
    <source>
        <dbReference type="Proteomes" id="UP001055712"/>
    </source>
</evidence>
<evidence type="ECO:0000256" key="2">
    <source>
        <dbReference type="ARBA" id="ARBA00008420"/>
    </source>
</evidence>
<keyword evidence="4" id="KW-0808">Transferase</keyword>
<dbReference type="CDD" id="cd02021">
    <property type="entry name" value="GntK"/>
    <property type="match status" value="1"/>
</dbReference>
<dbReference type="EC" id="2.7.1.12" evidence="3"/>
<dbReference type="InterPro" id="IPR006001">
    <property type="entry name" value="Therm_gnt_kin"/>
</dbReference>
<name>A0A9D4TF35_CHLVU</name>
<dbReference type="Proteomes" id="UP001055712">
    <property type="component" value="Unassembled WGS sequence"/>
</dbReference>
<accession>A0A9D4TF35</accession>
<comment type="caution">
    <text evidence="10">The sequence shown here is derived from an EMBL/GenBank/DDBJ whole genome shotgun (WGS) entry which is preliminary data.</text>
</comment>
<comment type="catalytic activity">
    <reaction evidence="9">
        <text>D-gluconate + ATP = 6-phospho-D-gluconate + ADP + H(+)</text>
        <dbReference type="Rhea" id="RHEA:19433"/>
        <dbReference type="ChEBI" id="CHEBI:15378"/>
        <dbReference type="ChEBI" id="CHEBI:18391"/>
        <dbReference type="ChEBI" id="CHEBI:30616"/>
        <dbReference type="ChEBI" id="CHEBI:58759"/>
        <dbReference type="ChEBI" id="CHEBI:456216"/>
        <dbReference type="EC" id="2.7.1.12"/>
    </reaction>
</comment>
<dbReference type="GO" id="GO:0005524">
    <property type="term" value="F:ATP binding"/>
    <property type="evidence" value="ECO:0007669"/>
    <property type="project" value="UniProtKB-KW"/>
</dbReference>
<organism evidence="10 11">
    <name type="scientific">Chlorella vulgaris</name>
    <name type="common">Green alga</name>
    <dbReference type="NCBI Taxonomy" id="3077"/>
    <lineage>
        <taxon>Eukaryota</taxon>
        <taxon>Viridiplantae</taxon>
        <taxon>Chlorophyta</taxon>
        <taxon>core chlorophytes</taxon>
        <taxon>Trebouxiophyceae</taxon>
        <taxon>Chlorellales</taxon>
        <taxon>Chlorellaceae</taxon>
        <taxon>Chlorella clade</taxon>
        <taxon>Chlorella</taxon>
    </lineage>
</organism>